<evidence type="ECO:0000313" key="8">
    <source>
        <dbReference type="Proteomes" id="UP001183582"/>
    </source>
</evidence>
<dbReference type="Pfam" id="PF01943">
    <property type="entry name" value="Polysacc_synt"/>
    <property type="match status" value="1"/>
</dbReference>
<organism evidence="7 8">
    <name type="scientific">Microbacterium aurantiacum</name>
    <dbReference type="NCBI Taxonomy" id="162393"/>
    <lineage>
        <taxon>Bacteria</taxon>
        <taxon>Bacillati</taxon>
        <taxon>Actinomycetota</taxon>
        <taxon>Actinomycetes</taxon>
        <taxon>Micrococcales</taxon>
        <taxon>Microbacteriaceae</taxon>
        <taxon>Microbacterium</taxon>
    </lineage>
</organism>
<keyword evidence="5 6" id="KW-0472">Membrane</keyword>
<dbReference type="RefSeq" id="WP_310890329.1">
    <property type="nucleotide sequence ID" value="NZ_BAAAGR010000001.1"/>
</dbReference>
<evidence type="ECO:0000256" key="2">
    <source>
        <dbReference type="ARBA" id="ARBA00022475"/>
    </source>
</evidence>
<evidence type="ECO:0000313" key="7">
    <source>
        <dbReference type="EMBL" id="MDS0244243.1"/>
    </source>
</evidence>
<comment type="subcellular location">
    <subcellularLocation>
        <location evidence="1">Cell membrane</location>
        <topology evidence="1">Multi-pass membrane protein</topology>
    </subcellularLocation>
</comment>
<feature type="transmembrane region" description="Helical" evidence="6">
    <location>
        <begin position="359"/>
        <end position="377"/>
    </location>
</feature>
<feature type="transmembrane region" description="Helical" evidence="6">
    <location>
        <begin position="141"/>
        <end position="162"/>
    </location>
</feature>
<dbReference type="PANTHER" id="PTHR30250">
    <property type="entry name" value="PST FAMILY PREDICTED COLANIC ACID TRANSPORTER"/>
    <property type="match status" value="1"/>
</dbReference>
<comment type="caution">
    <text evidence="7">The sequence shown here is derived from an EMBL/GenBank/DDBJ whole genome shotgun (WGS) entry which is preliminary data.</text>
</comment>
<dbReference type="InterPro" id="IPR050833">
    <property type="entry name" value="Poly_Biosynth_Transport"/>
</dbReference>
<sequence length="430" mass="46424">MTSARSNGLWAVSQQLITVGLSGIFSIALIRVLPVSEFGIFSYATTLAALGVSIMTGGMQALAVRELRGQKHDRRIVLGAVFFIREAIALVVYALFVIYSSAFVGGGVALPAAFACLAVLARVVDAPELVFQADLRTKTPALIRSLVGIGFFAIRMIAIFTWPSLELFIGLFVLEQLIAGLTILLAYSRAYGPNPFSWPEVDYTRTMAKHSAPLSLSGIANQVNLRADVVILQTLSGSISVALYSAAARLSELLYVIPTAYMSATFPSLLDLKNHNKTAEYRRALEVGFSGAFYLGVSVAVAIWFSADWIVSLLFGPDYAQSARVLQIHVLACPFVFMAAVLSKWIVAEGLLWISFLRHAIGATLAVTLNLALIPTYGIDGAAWATVASYSAASYLFCFFSRPTFGIALTMTRAPLVPLLHFTSRLRGKS</sequence>
<feature type="transmembrane region" description="Helical" evidence="6">
    <location>
        <begin position="168"/>
        <end position="187"/>
    </location>
</feature>
<protein>
    <submittedName>
        <fullName evidence="7">Flippase</fullName>
    </submittedName>
</protein>
<accession>A0AAJ2LXC7</accession>
<evidence type="ECO:0000256" key="4">
    <source>
        <dbReference type="ARBA" id="ARBA00022989"/>
    </source>
</evidence>
<feature type="transmembrane region" description="Helical" evidence="6">
    <location>
        <begin position="102"/>
        <end position="121"/>
    </location>
</feature>
<name>A0AAJ2LXC7_9MICO</name>
<reference evidence="7 8" key="1">
    <citation type="submission" date="2021-06" db="EMBL/GenBank/DDBJ databases">
        <title>Genome-based taxonomic framework of Microbacterium strains isolated from marine environment, the description of four new species and reclassification of four preexisting species.</title>
        <authorList>
            <person name="Lee S.D."/>
            <person name="Kim S.-M."/>
            <person name="Byeon Y.-S."/>
            <person name="Yang H.L."/>
            <person name="Kim I.S."/>
        </authorList>
    </citation>
    <scope>NUCLEOTIDE SEQUENCE [LARGE SCALE GENOMIC DNA]</scope>
    <source>
        <strain evidence="7 8">KACC 20514</strain>
    </source>
</reference>
<dbReference type="Proteomes" id="UP001183582">
    <property type="component" value="Unassembled WGS sequence"/>
</dbReference>
<keyword evidence="2" id="KW-1003">Cell membrane</keyword>
<feature type="transmembrane region" description="Helical" evidence="6">
    <location>
        <begin position="12"/>
        <end position="34"/>
    </location>
</feature>
<keyword evidence="3 6" id="KW-0812">Transmembrane</keyword>
<evidence type="ECO:0000256" key="6">
    <source>
        <dbReference type="SAM" id="Phobius"/>
    </source>
</evidence>
<dbReference type="GO" id="GO:0005886">
    <property type="term" value="C:plasma membrane"/>
    <property type="evidence" value="ECO:0007669"/>
    <property type="project" value="UniProtKB-SubCell"/>
</dbReference>
<feature type="transmembrane region" description="Helical" evidence="6">
    <location>
        <begin position="284"/>
        <end position="305"/>
    </location>
</feature>
<dbReference type="EMBL" id="JAHWXH010000001">
    <property type="protein sequence ID" value="MDS0244243.1"/>
    <property type="molecule type" value="Genomic_DNA"/>
</dbReference>
<feature type="transmembrane region" description="Helical" evidence="6">
    <location>
        <begin position="383"/>
        <end position="401"/>
    </location>
</feature>
<proteinExistence type="predicted"/>
<dbReference type="PANTHER" id="PTHR30250:SF11">
    <property type="entry name" value="O-ANTIGEN TRANSPORTER-RELATED"/>
    <property type="match status" value="1"/>
</dbReference>
<dbReference type="GeneID" id="301456819"/>
<keyword evidence="4 6" id="KW-1133">Transmembrane helix</keyword>
<evidence type="ECO:0000256" key="5">
    <source>
        <dbReference type="ARBA" id="ARBA00023136"/>
    </source>
</evidence>
<evidence type="ECO:0000256" key="3">
    <source>
        <dbReference type="ARBA" id="ARBA00022692"/>
    </source>
</evidence>
<feature type="transmembrane region" description="Helical" evidence="6">
    <location>
        <begin position="76"/>
        <end position="96"/>
    </location>
</feature>
<dbReference type="InterPro" id="IPR002797">
    <property type="entry name" value="Polysacc_synth"/>
</dbReference>
<dbReference type="AlphaFoldDB" id="A0AAJ2LXC7"/>
<dbReference type="CDD" id="cd13128">
    <property type="entry name" value="MATE_Wzx_like"/>
    <property type="match status" value="1"/>
</dbReference>
<gene>
    <name evidence="7" type="ORF">KZC50_01295</name>
</gene>
<feature type="transmembrane region" description="Helical" evidence="6">
    <location>
        <begin position="325"/>
        <end position="347"/>
    </location>
</feature>
<evidence type="ECO:0000256" key="1">
    <source>
        <dbReference type="ARBA" id="ARBA00004651"/>
    </source>
</evidence>
<feature type="transmembrane region" description="Helical" evidence="6">
    <location>
        <begin position="40"/>
        <end position="64"/>
    </location>
</feature>